<dbReference type="PANTHER" id="PTHR47183:SF3">
    <property type="entry name" value="TRANSFERASE"/>
    <property type="match status" value="1"/>
</dbReference>
<feature type="domain" description="Nucleotidyl transferase" evidence="1">
    <location>
        <begin position="3"/>
        <end position="211"/>
    </location>
</feature>
<dbReference type="InterPro" id="IPR029044">
    <property type="entry name" value="Nucleotide-diphossugar_trans"/>
</dbReference>
<dbReference type="GO" id="GO:0016779">
    <property type="term" value="F:nucleotidyltransferase activity"/>
    <property type="evidence" value="ECO:0007669"/>
    <property type="project" value="UniProtKB-KW"/>
</dbReference>
<dbReference type="Proteomes" id="UP001317705">
    <property type="component" value="Chromosome"/>
</dbReference>
<evidence type="ECO:0000313" key="2">
    <source>
        <dbReference type="EMBL" id="BDV43043.1"/>
    </source>
</evidence>
<keyword evidence="2" id="KW-0548">Nucleotidyltransferase</keyword>
<keyword evidence="3" id="KW-1185">Reference proteome</keyword>
<dbReference type="InterPro" id="IPR013446">
    <property type="entry name" value="G1P_cyt_trans-like"/>
</dbReference>
<organism evidence="2 3">
    <name type="scientific">Geotalea uraniireducens</name>
    <dbReference type="NCBI Taxonomy" id="351604"/>
    <lineage>
        <taxon>Bacteria</taxon>
        <taxon>Pseudomonadati</taxon>
        <taxon>Thermodesulfobacteriota</taxon>
        <taxon>Desulfuromonadia</taxon>
        <taxon>Geobacterales</taxon>
        <taxon>Geobacteraceae</taxon>
        <taxon>Geotalea</taxon>
    </lineage>
</organism>
<dbReference type="InterPro" id="IPR005835">
    <property type="entry name" value="NTP_transferase_dom"/>
</dbReference>
<dbReference type="SUPFAM" id="SSF53448">
    <property type="entry name" value="Nucleotide-diphospho-sugar transferases"/>
    <property type="match status" value="1"/>
</dbReference>
<sequence>MKVVLFCGGMGMRLRDYSESIPKPMVCVGHRPILWNVMKYYAHYGHKEFILCLGYRSDTIKNYFLNYTECLSNDFTITNGGKDIYLYNNDISDWKITFADTGMTSNIGQRLKAVQKYLEDDEVFLANYSDGLTDFYLPDMIDCFTRSNKTACFLSVRPNQSFHIVNVADDGLVNDITGLERSDIWVNGGFFVLKKEIFDYIQDGDELVHEPFRRLIERKELLTYRYDGFWISMDTFKDKQHLDDLYSKGETPWEVWASHQQQP</sequence>
<reference evidence="2 3" key="1">
    <citation type="submission" date="2022-12" db="EMBL/GenBank/DDBJ databases">
        <title>Polyphasic characterization of Geotalea uranireducens NIT-SL11 newly isolated from a complex of sewage sludge and microbially reduced graphene oxide.</title>
        <authorList>
            <person name="Xie L."/>
            <person name="Yoshida N."/>
            <person name="Meng L."/>
        </authorList>
    </citation>
    <scope>NUCLEOTIDE SEQUENCE [LARGE SCALE GENOMIC DNA]</scope>
    <source>
        <strain evidence="2 3">NIT-SL11</strain>
    </source>
</reference>
<dbReference type="RefSeq" id="WP_281999159.1">
    <property type="nucleotide sequence ID" value="NZ_AP027151.1"/>
</dbReference>
<evidence type="ECO:0000313" key="3">
    <source>
        <dbReference type="Proteomes" id="UP001317705"/>
    </source>
</evidence>
<accession>A0ABM8EKS9</accession>
<gene>
    <name evidence="2" type="ORF">GURASL_19660</name>
</gene>
<dbReference type="EMBL" id="AP027151">
    <property type="protein sequence ID" value="BDV43043.1"/>
    <property type="molecule type" value="Genomic_DNA"/>
</dbReference>
<dbReference type="PANTHER" id="PTHR47183">
    <property type="entry name" value="GLUCOSE-1-PHOSPHATE CYTIDYLYLTRANSFERASE-RELATED"/>
    <property type="match status" value="1"/>
</dbReference>
<dbReference type="Gene3D" id="3.90.550.10">
    <property type="entry name" value="Spore Coat Polysaccharide Biosynthesis Protein SpsA, Chain A"/>
    <property type="match status" value="1"/>
</dbReference>
<keyword evidence="2" id="KW-0808">Transferase</keyword>
<dbReference type="Pfam" id="PF00483">
    <property type="entry name" value="NTP_transferase"/>
    <property type="match status" value="1"/>
</dbReference>
<name>A0ABM8EKS9_9BACT</name>
<protein>
    <submittedName>
        <fullName evidence="2">Glucose-1-phosphate cytidylyltransferase</fullName>
    </submittedName>
</protein>
<evidence type="ECO:0000259" key="1">
    <source>
        <dbReference type="Pfam" id="PF00483"/>
    </source>
</evidence>
<proteinExistence type="predicted"/>